<gene>
    <name evidence="10" type="ORF">GR156_14000</name>
</gene>
<comment type="subcellular location">
    <subcellularLocation>
        <location evidence="1">Membrane</location>
        <topology evidence="1">Single-pass membrane protein</topology>
    </subcellularLocation>
</comment>
<keyword evidence="8" id="KW-0812">Transmembrane</keyword>
<dbReference type="GO" id="GO:0030246">
    <property type="term" value="F:carbohydrate binding"/>
    <property type="evidence" value="ECO:0007669"/>
    <property type="project" value="UniProtKB-KW"/>
</dbReference>
<comment type="function">
    <text evidence="6">Has immunoglobulin-binding and hemagglutination properties, and can bind to mannose. Essential for virulence. May be involved in LPS biosynthesis or polysaccharide transport.</text>
</comment>
<evidence type="ECO:0000256" key="3">
    <source>
        <dbReference type="ARBA" id="ARBA00020552"/>
    </source>
</evidence>
<keyword evidence="8" id="KW-1133">Transmembrane helix</keyword>
<accession>A0A6N8TDT1</accession>
<dbReference type="Pfam" id="PF07886">
    <property type="entry name" value="BA14K"/>
    <property type="match status" value="1"/>
</dbReference>
<evidence type="ECO:0000256" key="7">
    <source>
        <dbReference type="SAM" id="MobiDB-lite"/>
    </source>
</evidence>
<evidence type="ECO:0000256" key="5">
    <source>
        <dbReference type="ARBA" id="ARBA00022734"/>
    </source>
</evidence>
<evidence type="ECO:0000256" key="6">
    <source>
        <dbReference type="ARBA" id="ARBA00025321"/>
    </source>
</evidence>
<protein>
    <recommendedName>
        <fullName evidence="3">Lectin-like protein BA14k</fullName>
    </recommendedName>
</protein>
<dbReference type="Proteomes" id="UP000440304">
    <property type="component" value="Unassembled WGS sequence"/>
</dbReference>
<organism evidence="10 11">
    <name type="scientific">Shinella zoogloeoides</name>
    <name type="common">Crabtreella saccharophila</name>
    <dbReference type="NCBI Taxonomy" id="352475"/>
    <lineage>
        <taxon>Bacteria</taxon>
        <taxon>Pseudomonadati</taxon>
        <taxon>Pseudomonadota</taxon>
        <taxon>Alphaproteobacteria</taxon>
        <taxon>Hyphomicrobiales</taxon>
        <taxon>Rhizobiaceae</taxon>
        <taxon>Shinella</taxon>
    </lineage>
</organism>
<dbReference type="GO" id="GO:0016020">
    <property type="term" value="C:membrane"/>
    <property type="evidence" value="ECO:0007669"/>
    <property type="project" value="UniProtKB-SubCell"/>
</dbReference>
<dbReference type="EMBL" id="WUML01000011">
    <property type="protein sequence ID" value="MXO01427.1"/>
    <property type="molecule type" value="Genomic_DNA"/>
</dbReference>
<evidence type="ECO:0000256" key="8">
    <source>
        <dbReference type="SAM" id="Phobius"/>
    </source>
</evidence>
<evidence type="ECO:0000313" key="11">
    <source>
        <dbReference type="Proteomes" id="UP000440304"/>
    </source>
</evidence>
<evidence type="ECO:0000256" key="1">
    <source>
        <dbReference type="ARBA" id="ARBA00004167"/>
    </source>
</evidence>
<comment type="caution">
    <text evidence="10">The sequence shown here is derived from an EMBL/GenBank/DDBJ whole genome shotgun (WGS) entry which is preliminary data.</text>
</comment>
<evidence type="ECO:0000256" key="4">
    <source>
        <dbReference type="ARBA" id="ARBA00022475"/>
    </source>
</evidence>
<evidence type="ECO:0000313" key="10">
    <source>
        <dbReference type="EMBL" id="MXO01427.1"/>
    </source>
</evidence>
<sequence>MKAMIKSGFSAFIGMAMFATTFVPAPVVAMPLVKADIAQTSDVLQVQNRNRNRHHSRNRHHNRHGWHNGHRGSRYHRRGYRRHSDGWWYPMAAFGAGAIIGGAIANNNNNNRPRDAGINPRHVQWCYARFRSYRSWDNTFQPNQGPRRQCLSPYF</sequence>
<name>A0A6N8TDT1_SHIZO</name>
<dbReference type="AlphaFoldDB" id="A0A6N8TDT1"/>
<feature type="chain" id="PRO_5026850224" description="Lectin-like protein BA14k" evidence="9">
    <location>
        <begin position="26"/>
        <end position="155"/>
    </location>
</feature>
<keyword evidence="9" id="KW-0732">Signal</keyword>
<keyword evidence="8" id="KW-0472">Membrane</keyword>
<feature type="signal peptide" evidence="9">
    <location>
        <begin position="1"/>
        <end position="25"/>
    </location>
</feature>
<dbReference type="InterPro" id="IPR012413">
    <property type="entry name" value="BA14K"/>
</dbReference>
<keyword evidence="5" id="KW-0430">Lectin</keyword>
<feature type="region of interest" description="Disordered" evidence="7">
    <location>
        <begin position="51"/>
        <end position="71"/>
    </location>
</feature>
<reference evidence="10 11" key="1">
    <citation type="submission" date="2019-12" db="EMBL/GenBank/DDBJ databases">
        <title>Shinella granuli gen. nov., sp. nov., and proposal of the reclassification of Zoogloea ramigera ATCC 19623 as Shinella zoogloeoides sp. nov.</title>
        <authorList>
            <person name="Gao J."/>
        </authorList>
    </citation>
    <scope>NUCLEOTIDE SEQUENCE [LARGE SCALE GENOMIC DNA]</scope>
    <source>
        <strain evidence="10 11">DSM 287</strain>
    </source>
</reference>
<comment type="similarity">
    <text evidence="2">Belongs to the BA14k family.</text>
</comment>
<keyword evidence="4" id="KW-1003">Cell membrane</keyword>
<evidence type="ECO:0000256" key="2">
    <source>
        <dbReference type="ARBA" id="ARBA00010270"/>
    </source>
</evidence>
<proteinExistence type="inferred from homology"/>
<feature type="transmembrane region" description="Helical" evidence="8">
    <location>
        <begin position="87"/>
        <end position="105"/>
    </location>
</feature>
<evidence type="ECO:0000256" key="9">
    <source>
        <dbReference type="SAM" id="SignalP"/>
    </source>
</evidence>